<reference evidence="5 6" key="1">
    <citation type="submission" date="2017-09" db="EMBL/GenBank/DDBJ databases">
        <title>Sequencing the genomes of two abundant thermophiles in Great Basin hot springs: Thermocrinis jamiesonii and novel Chloroflexi Thermoflexus hugenholtzii.</title>
        <authorList>
            <person name="Hedlund B."/>
        </authorList>
    </citation>
    <scope>NUCLEOTIDE SEQUENCE [LARGE SCALE GENOMIC DNA]</scope>
    <source>
        <strain evidence="5 6">G233</strain>
    </source>
</reference>
<sequence length="291" mass="31374">MFVGEAVSLAAMPTSLAPVSIDELKAIAKRIRAHIVRMVYEAQSGHPGGSLSAVELGVALYWNHLRCDPANPEDPNRDRFILSKGHATPFYYAVLAERGFFSTELLTGFRKLGSPLQGHPSMKALPGIEMSGGSLGQGLSFAIGHALAGRMEGREFRCWVMLGDGELNEGQVWEAAMAVPHFGLGDRIIALVDRNGIQNDGFADRIMRTNPPAMFAGFGWKVIECDGHDMAAVDAALSEAEQPDERPRVVVAHTVKGKGVSFMENNPGFHGKAPTREQLEQALAQIAEGLA</sequence>
<evidence type="ECO:0000256" key="3">
    <source>
        <dbReference type="ARBA" id="ARBA00023052"/>
    </source>
</evidence>
<dbReference type="InterPro" id="IPR029061">
    <property type="entry name" value="THDP-binding"/>
</dbReference>
<evidence type="ECO:0000259" key="4">
    <source>
        <dbReference type="Pfam" id="PF00456"/>
    </source>
</evidence>
<organism evidence="5 6">
    <name type="scientific">Tepidiforma thermophila (strain KCTC 52669 / CGMCC 1.13589 / G233)</name>
    <dbReference type="NCBI Taxonomy" id="2761530"/>
    <lineage>
        <taxon>Bacteria</taxon>
        <taxon>Bacillati</taxon>
        <taxon>Chloroflexota</taxon>
        <taxon>Tepidiformia</taxon>
        <taxon>Tepidiformales</taxon>
        <taxon>Tepidiformaceae</taxon>
        <taxon>Tepidiforma</taxon>
    </lineage>
</organism>
<comment type="cofactor">
    <cofactor evidence="1">
        <name>thiamine diphosphate</name>
        <dbReference type="ChEBI" id="CHEBI:58937"/>
    </cofactor>
</comment>
<proteinExistence type="inferred from homology"/>
<dbReference type="Proteomes" id="UP000223071">
    <property type="component" value="Unassembled WGS sequence"/>
</dbReference>
<evidence type="ECO:0000313" key="5">
    <source>
        <dbReference type="EMBL" id="PFG75404.1"/>
    </source>
</evidence>
<keyword evidence="6" id="KW-1185">Reference proteome</keyword>
<dbReference type="EMBL" id="PDJQ01000001">
    <property type="protein sequence ID" value="PFG75404.1"/>
    <property type="molecule type" value="Genomic_DNA"/>
</dbReference>
<dbReference type="PANTHER" id="PTHR47514">
    <property type="entry name" value="TRANSKETOLASE N-TERMINAL SECTION-RELATED"/>
    <property type="match status" value="1"/>
</dbReference>
<evidence type="ECO:0000256" key="1">
    <source>
        <dbReference type="ARBA" id="ARBA00001964"/>
    </source>
</evidence>
<dbReference type="Pfam" id="PF00456">
    <property type="entry name" value="Transketolase_N"/>
    <property type="match status" value="1"/>
</dbReference>
<evidence type="ECO:0000256" key="2">
    <source>
        <dbReference type="ARBA" id="ARBA00007131"/>
    </source>
</evidence>
<gene>
    <name evidence="5" type="ORF">A9A59_2673</name>
</gene>
<keyword evidence="3" id="KW-0786">Thiamine pyrophosphate</keyword>
<comment type="similarity">
    <text evidence="2">Belongs to the transketolase family.</text>
</comment>
<feature type="domain" description="Transketolase N-terminal" evidence="4">
    <location>
        <begin position="25"/>
        <end position="281"/>
    </location>
</feature>
<protein>
    <submittedName>
        <fullName evidence="5">Transketolase</fullName>
    </submittedName>
</protein>
<name>A0A2A9HHB1_TEPT2</name>
<dbReference type="InterPro" id="IPR005474">
    <property type="entry name" value="Transketolase_N"/>
</dbReference>
<accession>A0A2A9HHB1</accession>
<dbReference type="PANTHER" id="PTHR47514:SF1">
    <property type="entry name" value="TRANSKETOLASE N-TERMINAL SECTION-RELATED"/>
    <property type="match status" value="1"/>
</dbReference>
<dbReference type="CDD" id="cd02012">
    <property type="entry name" value="TPP_TK"/>
    <property type="match status" value="1"/>
</dbReference>
<evidence type="ECO:0000313" key="6">
    <source>
        <dbReference type="Proteomes" id="UP000223071"/>
    </source>
</evidence>
<dbReference type="Gene3D" id="3.40.50.970">
    <property type="match status" value="1"/>
</dbReference>
<comment type="caution">
    <text evidence="5">The sequence shown here is derived from an EMBL/GenBank/DDBJ whole genome shotgun (WGS) entry which is preliminary data.</text>
</comment>
<dbReference type="AlphaFoldDB" id="A0A2A9HHB1"/>
<dbReference type="SUPFAM" id="SSF52518">
    <property type="entry name" value="Thiamin diphosphate-binding fold (THDP-binding)"/>
    <property type="match status" value="1"/>
</dbReference>